<dbReference type="InterPro" id="IPR002477">
    <property type="entry name" value="Peptidoglycan-bd-like"/>
</dbReference>
<evidence type="ECO:0000259" key="10">
    <source>
        <dbReference type="PROSITE" id="PS52029"/>
    </source>
</evidence>
<dbReference type="Pfam" id="PF01471">
    <property type="entry name" value="PG_binding_1"/>
    <property type="match status" value="1"/>
</dbReference>
<comment type="pathway">
    <text evidence="1 9">Cell wall biogenesis; peptidoglycan biosynthesis.</text>
</comment>
<feature type="active site" description="Nucleophile" evidence="9">
    <location>
        <position position="123"/>
    </location>
</feature>
<evidence type="ECO:0000256" key="1">
    <source>
        <dbReference type="ARBA" id="ARBA00004752"/>
    </source>
</evidence>
<evidence type="ECO:0000313" key="12">
    <source>
        <dbReference type="Proteomes" id="UP000184310"/>
    </source>
</evidence>
<sequence>MEKYKKIFICILFFSMLFIIPPTKVYAFNMAAQKNYIIFIDINELTLSLVDKETNKFEKTYPIAIGKLETPSPMGQFKIANKAIRKEPQFGNYWLGLSVPWDTFGIHGTSRPGSIGTMGSNGCIRMSNGHIKEVFSLVNINTSVIIYSGPNWLFSPYVRTIKPNCKGADVYGVQNRLTALGYYNGPIDGIYNYKLELAISKYRKNNNFNDGNTIDEKLLNHMGIIKFE</sequence>
<dbReference type="GO" id="GO:0016757">
    <property type="term" value="F:glycosyltransferase activity"/>
    <property type="evidence" value="ECO:0007669"/>
    <property type="project" value="UniProtKB-KW"/>
</dbReference>
<dbReference type="InterPro" id="IPR005490">
    <property type="entry name" value="LD_TPept_cat_dom"/>
</dbReference>
<dbReference type="EMBL" id="FQZB01000025">
    <property type="protein sequence ID" value="SHK73625.1"/>
    <property type="molecule type" value="Genomic_DNA"/>
</dbReference>
<dbReference type="InterPro" id="IPR038063">
    <property type="entry name" value="Transpep_catalytic_dom"/>
</dbReference>
<dbReference type="GO" id="GO:0071972">
    <property type="term" value="F:peptidoglycan L,D-transpeptidase activity"/>
    <property type="evidence" value="ECO:0007669"/>
    <property type="project" value="TreeGrafter"/>
</dbReference>
<evidence type="ECO:0000256" key="8">
    <source>
        <dbReference type="ARBA" id="ARBA00023316"/>
    </source>
</evidence>
<dbReference type="SUPFAM" id="SSF141523">
    <property type="entry name" value="L,D-transpeptidase catalytic domain-like"/>
    <property type="match status" value="1"/>
</dbReference>
<comment type="similarity">
    <text evidence="2">Belongs to the YkuD family.</text>
</comment>
<keyword evidence="3" id="KW-0328">Glycosyltransferase</keyword>
<accession>A0A1M6UWY1</accession>
<dbReference type="AlphaFoldDB" id="A0A1M6UWY1"/>
<dbReference type="PANTHER" id="PTHR30582">
    <property type="entry name" value="L,D-TRANSPEPTIDASE"/>
    <property type="match status" value="1"/>
</dbReference>
<dbReference type="Pfam" id="PF03734">
    <property type="entry name" value="YkuD"/>
    <property type="match status" value="1"/>
</dbReference>
<reference evidence="11 12" key="1">
    <citation type="submission" date="2016-11" db="EMBL/GenBank/DDBJ databases">
        <authorList>
            <person name="Jaros S."/>
            <person name="Januszkiewicz K."/>
            <person name="Wedrychowicz H."/>
        </authorList>
    </citation>
    <scope>NUCLEOTIDE SEQUENCE [LARGE SCALE GENOMIC DNA]</scope>
    <source>
        <strain evidence="11 12">DSM 21758</strain>
    </source>
</reference>
<dbReference type="GO" id="GO:0018104">
    <property type="term" value="P:peptidoglycan-protein cross-linking"/>
    <property type="evidence" value="ECO:0007669"/>
    <property type="project" value="TreeGrafter"/>
</dbReference>
<keyword evidence="5" id="KW-0378">Hydrolase</keyword>
<dbReference type="GO" id="GO:0008360">
    <property type="term" value="P:regulation of cell shape"/>
    <property type="evidence" value="ECO:0007669"/>
    <property type="project" value="UniProtKB-UniRule"/>
</dbReference>
<dbReference type="GO" id="GO:0071555">
    <property type="term" value="P:cell wall organization"/>
    <property type="evidence" value="ECO:0007669"/>
    <property type="project" value="UniProtKB-UniRule"/>
</dbReference>
<gene>
    <name evidence="11" type="ORF">SAMN02745163_04372</name>
</gene>
<dbReference type="CDD" id="cd16913">
    <property type="entry name" value="YkuD_like"/>
    <property type="match status" value="1"/>
</dbReference>
<keyword evidence="12" id="KW-1185">Reference proteome</keyword>
<dbReference type="UniPathway" id="UPA00219"/>
<dbReference type="PROSITE" id="PS52029">
    <property type="entry name" value="LD_TPASE"/>
    <property type="match status" value="1"/>
</dbReference>
<evidence type="ECO:0000256" key="2">
    <source>
        <dbReference type="ARBA" id="ARBA00005992"/>
    </source>
</evidence>
<dbReference type="STRING" id="1121302.SAMN02745163_04372"/>
<dbReference type="GO" id="GO:0005576">
    <property type="term" value="C:extracellular region"/>
    <property type="evidence" value="ECO:0007669"/>
    <property type="project" value="TreeGrafter"/>
</dbReference>
<dbReference type="InterPro" id="IPR036365">
    <property type="entry name" value="PGBD-like_sf"/>
</dbReference>
<dbReference type="InterPro" id="IPR050979">
    <property type="entry name" value="LD-transpeptidase"/>
</dbReference>
<keyword evidence="4" id="KW-0808">Transferase</keyword>
<dbReference type="Gene3D" id="2.40.440.10">
    <property type="entry name" value="L,D-transpeptidase catalytic domain-like"/>
    <property type="match status" value="1"/>
</dbReference>
<evidence type="ECO:0000256" key="4">
    <source>
        <dbReference type="ARBA" id="ARBA00022679"/>
    </source>
</evidence>
<proteinExistence type="inferred from homology"/>
<keyword evidence="7 9" id="KW-0573">Peptidoglycan synthesis</keyword>
<evidence type="ECO:0000313" key="11">
    <source>
        <dbReference type="EMBL" id="SHK73625.1"/>
    </source>
</evidence>
<organism evidence="11 12">
    <name type="scientific">Clostridium cavendishii DSM 21758</name>
    <dbReference type="NCBI Taxonomy" id="1121302"/>
    <lineage>
        <taxon>Bacteria</taxon>
        <taxon>Bacillati</taxon>
        <taxon>Bacillota</taxon>
        <taxon>Clostridia</taxon>
        <taxon>Eubacteriales</taxon>
        <taxon>Clostridiaceae</taxon>
        <taxon>Clostridium</taxon>
    </lineage>
</organism>
<protein>
    <submittedName>
        <fullName evidence="11">Putative peptidoglycan binding domain-containing protein</fullName>
    </submittedName>
</protein>
<evidence type="ECO:0000256" key="6">
    <source>
        <dbReference type="ARBA" id="ARBA00022960"/>
    </source>
</evidence>
<keyword evidence="6 9" id="KW-0133">Cell shape</keyword>
<feature type="active site" description="Proton donor/acceptor" evidence="9">
    <location>
        <position position="107"/>
    </location>
</feature>
<dbReference type="PANTHER" id="PTHR30582:SF24">
    <property type="entry name" value="L,D-TRANSPEPTIDASE ERFK_SRFK-RELATED"/>
    <property type="match status" value="1"/>
</dbReference>
<keyword evidence="8 9" id="KW-0961">Cell wall biogenesis/degradation</keyword>
<evidence type="ECO:0000256" key="5">
    <source>
        <dbReference type="ARBA" id="ARBA00022801"/>
    </source>
</evidence>
<name>A0A1M6UWY1_9CLOT</name>
<evidence type="ECO:0000256" key="3">
    <source>
        <dbReference type="ARBA" id="ARBA00022676"/>
    </source>
</evidence>
<feature type="domain" description="L,D-TPase catalytic" evidence="10">
    <location>
        <begin position="36"/>
        <end position="147"/>
    </location>
</feature>
<dbReference type="OrthoDB" id="9787225at2"/>
<dbReference type="Proteomes" id="UP000184310">
    <property type="component" value="Unassembled WGS sequence"/>
</dbReference>
<dbReference type="InterPro" id="IPR036366">
    <property type="entry name" value="PGBDSf"/>
</dbReference>
<evidence type="ECO:0000256" key="7">
    <source>
        <dbReference type="ARBA" id="ARBA00022984"/>
    </source>
</evidence>
<dbReference type="Gene3D" id="1.10.101.10">
    <property type="entry name" value="PGBD-like superfamily/PGBD"/>
    <property type="match status" value="1"/>
</dbReference>
<evidence type="ECO:0000256" key="9">
    <source>
        <dbReference type="PROSITE-ProRule" id="PRU01373"/>
    </source>
</evidence>
<dbReference type="SUPFAM" id="SSF47090">
    <property type="entry name" value="PGBD-like"/>
    <property type="match status" value="1"/>
</dbReference>